<organism evidence="2 3">
    <name type="scientific">Nocardioides baekrokdamisoli</name>
    <dbReference type="NCBI Taxonomy" id="1804624"/>
    <lineage>
        <taxon>Bacteria</taxon>
        <taxon>Bacillati</taxon>
        <taxon>Actinomycetota</taxon>
        <taxon>Actinomycetes</taxon>
        <taxon>Propionibacteriales</taxon>
        <taxon>Nocardioidaceae</taxon>
        <taxon>Nocardioides</taxon>
    </lineage>
</organism>
<protein>
    <submittedName>
        <fullName evidence="2">Uncharacterized protein</fullName>
    </submittedName>
</protein>
<dbReference type="KEGG" id="nbe:Back2_19450"/>
<sequence>MRLLVGVAVEDRVIEMALPADVPLAHLLADVRAAVAEELRQKETVRLMPRLVDGTWLDLERSLSQQAGAVGGLICLERRETRGLVRHHDPVTEIADRGPPVELLPDTAATVAVGALGGVLLAVYGGSTAAVAVLAGAPAFWALLPMLGGIANVASAALVRRLLSMVSVAVGAAAVAVSGIVAWTGRAGSGLAACLGVVVLVHVSRRSLRNALLRVTLTALEWLSLAAVLPLAALSAGWSG</sequence>
<keyword evidence="1" id="KW-1133">Transmembrane helix</keyword>
<name>A0A3G9J263_9ACTN</name>
<feature type="transmembrane region" description="Helical" evidence="1">
    <location>
        <begin position="162"/>
        <end position="181"/>
    </location>
</feature>
<dbReference type="EMBL" id="AP019307">
    <property type="protein sequence ID" value="BBH17658.1"/>
    <property type="molecule type" value="Genomic_DNA"/>
</dbReference>
<keyword evidence="1" id="KW-0812">Transmembrane</keyword>
<reference evidence="2 3" key="1">
    <citation type="submission" date="2018-11" db="EMBL/GenBank/DDBJ databases">
        <title>Complete genome sequence of Nocardioides baekrokdamisoli strain KCTC 39748.</title>
        <authorList>
            <person name="Kang S.W."/>
            <person name="Lee K.C."/>
            <person name="Kim K.K."/>
            <person name="Kim J.S."/>
            <person name="Kim D.S."/>
            <person name="Ko S.H."/>
            <person name="Yang S.H."/>
            <person name="Shin Y.K."/>
            <person name="Lee J.S."/>
        </authorList>
    </citation>
    <scope>NUCLEOTIDE SEQUENCE [LARGE SCALE GENOMIC DNA]</scope>
    <source>
        <strain evidence="2 3">KCTC 39748</strain>
    </source>
</reference>
<dbReference type="Gene3D" id="3.10.20.90">
    <property type="entry name" value="Phosphatidylinositol 3-kinase Catalytic Subunit, Chain A, domain 1"/>
    <property type="match status" value="1"/>
</dbReference>
<keyword evidence="1" id="KW-0472">Membrane</keyword>
<proteinExistence type="predicted"/>
<keyword evidence="3" id="KW-1185">Reference proteome</keyword>
<feature type="transmembrane region" description="Helical" evidence="1">
    <location>
        <begin position="130"/>
        <end position="150"/>
    </location>
</feature>
<dbReference type="RefSeq" id="WP_125568976.1">
    <property type="nucleotide sequence ID" value="NZ_AP019307.1"/>
</dbReference>
<feature type="transmembrane region" description="Helical" evidence="1">
    <location>
        <begin position="215"/>
        <end position="238"/>
    </location>
</feature>
<evidence type="ECO:0000256" key="1">
    <source>
        <dbReference type="SAM" id="Phobius"/>
    </source>
</evidence>
<evidence type="ECO:0000313" key="3">
    <source>
        <dbReference type="Proteomes" id="UP000271573"/>
    </source>
</evidence>
<gene>
    <name evidence="2" type="ORF">Back2_19450</name>
</gene>
<feature type="transmembrane region" description="Helical" evidence="1">
    <location>
        <begin position="187"/>
        <end position="203"/>
    </location>
</feature>
<dbReference type="AlphaFoldDB" id="A0A3G9J263"/>
<feature type="transmembrane region" description="Helical" evidence="1">
    <location>
        <begin position="103"/>
        <end position="124"/>
    </location>
</feature>
<evidence type="ECO:0000313" key="2">
    <source>
        <dbReference type="EMBL" id="BBH17658.1"/>
    </source>
</evidence>
<accession>A0A3G9J263</accession>
<dbReference type="Proteomes" id="UP000271573">
    <property type="component" value="Chromosome"/>
</dbReference>